<sequence length="240" mass="26151">MASPAIASADPAPTSSTSDSTDIYQRLSSYSFTEDPEFKHGLAVILGQPGTPATDEQVNRTDELVMKAKCFYFSKKYAIQPPIDHTSYQHWRQPQSRNENISISSTSDNNDGNEAAQSESVPVSTAPGESKSEEGQPAYPSSFARIVELITTGQPIPGIQQIPDTVLTGQETASTAQRRRKPWEKDEGEQNQECNQKVGGRKKDENDNKDGISSDDALKEGDDAWPSTGPDRSYSPGYGC</sequence>
<feature type="region of interest" description="Disordered" evidence="1">
    <location>
        <begin position="87"/>
        <end position="138"/>
    </location>
</feature>
<evidence type="ECO:0000259" key="3">
    <source>
        <dbReference type="Pfam" id="PF25871"/>
    </source>
</evidence>
<dbReference type="PANTHER" id="PTHR36855">
    <property type="entry name" value="CHROMOSOME 10, WHOLE GENOME SHOTGUN SEQUENCE"/>
    <property type="match status" value="1"/>
</dbReference>
<dbReference type="PANTHER" id="PTHR36855:SF1">
    <property type="entry name" value="PEROXISOME MEMBRANE ANCHOR PROTEIN PEX14P N-TERMINAL DOMAIN-CONTAINING PROTEIN"/>
    <property type="match status" value="1"/>
</dbReference>
<gene>
    <name evidence="4" type="ORF">H103_04732</name>
</gene>
<feature type="compositionally biased region" description="Polar residues" evidence="1">
    <location>
        <begin position="87"/>
        <end position="97"/>
    </location>
</feature>
<accession>A0A022W170</accession>
<organism evidence="4">
    <name type="scientific">Trichophyton rubrum CBS 288.86</name>
    <dbReference type="NCBI Taxonomy" id="1215330"/>
    <lineage>
        <taxon>Eukaryota</taxon>
        <taxon>Fungi</taxon>
        <taxon>Dikarya</taxon>
        <taxon>Ascomycota</taxon>
        <taxon>Pezizomycotina</taxon>
        <taxon>Eurotiomycetes</taxon>
        <taxon>Eurotiomycetidae</taxon>
        <taxon>Onygenales</taxon>
        <taxon>Arthrodermataceae</taxon>
        <taxon>Trichophyton</taxon>
    </lineage>
</organism>
<dbReference type="EMBL" id="KK207857">
    <property type="protein sequence ID" value="EZF51999.1"/>
    <property type="molecule type" value="Genomic_DNA"/>
</dbReference>
<feature type="region of interest" description="Disordered" evidence="1">
    <location>
        <begin position="1"/>
        <end position="22"/>
    </location>
</feature>
<dbReference type="OrthoDB" id="9936937at2759"/>
<feature type="domain" description="Peroxisomal membrane protein PEX14-like KPWE" evidence="2">
    <location>
        <begin position="139"/>
        <end position="185"/>
    </location>
</feature>
<dbReference type="HOGENOM" id="CLU_070882_0_0_1"/>
<feature type="region of interest" description="Disordered" evidence="1">
    <location>
        <begin position="156"/>
        <end position="240"/>
    </location>
</feature>
<feature type="compositionally biased region" description="Low complexity" evidence="1">
    <location>
        <begin position="98"/>
        <end position="110"/>
    </location>
</feature>
<dbReference type="Pfam" id="PF17733">
    <property type="entry name" value="KPWE_dom"/>
    <property type="match status" value="1"/>
</dbReference>
<feature type="compositionally biased region" description="Polar residues" evidence="1">
    <location>
        <begin position="167"/>
        <end position="176"/>
    </location>
</feature>
<name>A0A022W170_TRIRU</name>
<feature type="compositionally biased region" description="Basic and acidic residues" evidence="1">
    <location>
        <begin position="201"/>
        <end position="222"/>
    </location>
</feature>
<reference evidence="4" key="1">
    <citation type="submission" date="2014-02" db="EMBL/GenBank/DDBJ databases">
        <title>The Genome Sequence of Trichophyton rubrum (morphotype fischeri) CBS 288.86.</title>
        <authorList>
            <consortium name="The Broad Institute Genomics Platform"/>
            <person name="Cuomo C.A."/>
            <person name="White T.C."/>
            <person name="Graser Y."/>
            <person name="Martinez-Rossi N."/>
            <person name="Heitman J."/>
            <person name="Young S.K."/>
            <person name="Zeng Q."/>
            <person name="Gargeya S."/>
            <person name="Abouelleil A."/>
            <person name="Alvarado L."/>
            <person name="Chapman S.B."/>
            <person name="Gainer-Dewar J."/>
            <person name="Goldberg J."/>
            <person name="Griggs A."/>
            <person name="Gujja S."/>
            <person name="Hansen M."/>
            <person name="Howarth C."/>
            <person name="Imamovic A."/>
            <person name="Larimer J."/>
            <person name="Martinez D."/>
            <person name="Murphy C."/>
            <person name="Pearson M.D."/>
            <person name="Persinoti G."/>
            <person name="Poon T."/>
            <person name="Priest M."/>
            <person name="Roberts A.D."/>
            <person name="Saif S."/>
            <person name="Shea T.D."/>
            <person name="Sykes S.N."/>
            <person name="Wortman J."/>
            <person name="Nusbaum C."/>
            <person name="Birren B."/>
        </authorList>
    </citation>
    <scope>NUCLEOTIDE SEQUENCE [LARGE SCALE GENOMIC DNA]</scope>
    <source>
        <strain evidence="4">CBS 288.86</strain>
    </source>
</reference>
<dbReference type="InterPro" id="IPR040554">
    <property type="entry name" value="KPWE_PEX14_dom"/>
</dbReference>
<dbReference type="AlphaFoldDB" id="A0A022W170"/>
<evidence type="ECO:0000256" key="1">
    <source>
        <dbReference type="SAM" id="MobiDB-lite"/>
    </source>
</evidence>
<dbReference type="InterPro" id="IPR058841">
    <property type="entry name" value="HTH_76"/>
</dbReference>
<dbReference type="Pfam" id="PF25871">
    <property type="entry name" value="HTH_76"/>
    <property type="match status" value="1"/>
</dbReference>
<evidence type="ECO:0000259" key="2">
    <source>
        <dbReference type="Pfam" id="PF17733"/>
    </source>
</evidence>
<evidence type="ECO:0000313" key="4">
    <source>
        <dbReference type="EMBL" id="EZF51999.1"/>
    </source>
</evidence>
<dbReference type="Proteomes" id="UP000023758">
    <property type="component" value="Unassembled WGS sequence"/>
</dbReference>
<protein>
    <submittedName>
        <fullName evidence="4">Uncharacterized protein</fullName>
    </submittedName>
</protein>
<proteinExistence type="predicted"/>
<feature type="domain" description="PEX14-like helix-turn-helix" evidence="3">
    <location>
        <begin position="22"/>
        <end position="94"/>
    </location>
</feature>